<protein>
    <submittedName>
        <fullName evidence="1">Uncharacterized protein</fullName>
    </submittedName>
</protein>
<comment type="caution">
    <text evidence="1">The sequence shown here is derived from an EMBL/GenBank/DDBJ whole genome shotgun (WGS) entry which is preliminary data.</text>
</comment>
<dbReference type="EMBL" id="ML986777">
    <property type="protein sequence ID" value="KAF2258177.1"/>
    <property type="molecule type" value="Genomic_DNA"/>
</dbReference>
<evidence type="ECO:0000313" key="1">
    <source>
        <dbReference type="EMBL" id="KAF2258177.1"/>
    </source>
</evidence>
<accession>A0A9P4MXF0</accession>
<dbReference type="Proteomes" id="UP000800093">
    <property type="component" value="Unassembled WGS sequence"/>
</dbReference>
<proteinExistence type="predicted"/>
<keyword evidence="2" id="KW-1185">Reference proteome</keyword>
<organism evidence="1 2">
    <name type="scientific">Lojkania enalia</name>
    <dbReference type="NCBI Taxonomy" id="147567"/>
    <lineage>
        <taxon>Eukaryota</taxon>
        <taxon>Fungi</taxon>
        <taxon>Dikarya</taxon>
        <taxon>Ascomycota</taxon>
        <taxon>Pezizomycotina</taxon>
        <taxon>Dothideomycetes</taxon>
        <taxon>Pleosporomycetidae</taxon>
        <taxon>Pleosporales</taxon>
        <taxon>Pleosporales incertae sedis</taxon>
        <taxon>Lojkania</taxon>
    </lineage>
</organism>
<gene>
    <name evidence="1" type="ORF">CC78DRAFT_622030</name>
</gene>
<evidence type="ECO:0000313" key="2">
    <source>
        <dbReference type="Proteomes" id="UP000800093"/>
    </source>
</evidence>
<sequence length="341" mass="37521">MTHKIQWINNVKKGPLHLYRGSGSDSGANSHASRESHNTIAIAGGSEPSRRIAHSCAPAVTQDSYIRSDGAGIFEPELGSTEPLTSQTESVDFLAAQWSDHIFQHIYEPVFGLALGRNGCPLVNDPSSVVCLPITKPFRKLDTYIDEDLDSQSASSAYGAAERKQPRNTQIDHSLRCAIQAFTARWLPLVSLKCHLTTSQVEEIVRHSWREARKEMLKVINRTSYRSVLTLYLFTQSPTPVGIAEDEELDGISGPVCLQTAFLQGQMLRGRRGYCQFDASEVATWTGALACSITCANLASTYLDFESKAYWATVAWDTSSSLTINFRTCLTSGLKGTFNTT</sequence>
<name>A0A9P4MXF0_9PLEO</name>
<dbReference type="OrthoDB" id="5958943at2759"/>
<dbReference type="AlphaFoldDB" id="A0A9P4MXF0"/>
<reference evidence="2" key="1">
    <citation type="journal article" date="2020" name="Stud. Mycol.">
        <title>101 Dothideomycetes genomes: A test case for predicting lifestyles and emergence of pathogens.</title>
        <authorList>
            <person name="Haridas S."/>
            <person name="Albert R."/>
            <person name="Binder M."/>
            <person name="Bloem J."/>
            <person name="LaButti K."/>
            <person name="Salamov A."/>
            <person name="Andreopoulos B."/>
            <person name="Baker S."/>
            <person name="Barry K."/>
            <person name="Bills G."/>
            <person name="Bluhm B."/>
            <person name="Cannon C."/>
            <person name="Castanera R."/>
            <person name="Culley D."/>
            <person name="Daum C."/>
            <person name="Ezra D."/>
            <person name="Gonzalez J."/>
            <person name="Henrissat B."/>
            <person name="Kuo A."/>
            <person name="Liang C."/>
            <person name="Lipzen A."/>
            <person name="Lutzoni F."/>
            <person name="Magnuson J."/>
            <person name="Mondo S."/>
            <person name="Nolan M."/>
            <person name="Ohm R."/>
            <person name="Pangilinan J."/>
            <person name="Park H.-J."/>
            <person name="Ramirez L."/>
            <person name="Alfaro M."/>
            <person name="Sun H."/>
            <person name="Tritt A."/>
            <person name="Yoshinaga Y."/>
            <person name="Zwiers L.-H."/>
            <person name="Turgeon B."/>
            <person name="Goodwin S."/>
            <person name="Spatafora J."/>
            <person name="Crous P."/>
            <person name="Grigoriev I."/>
        </authorList>
    </citation>
    <scope>NUCLEOTIDE SEQUENCE [LARGE SCALE GENOMIC DNA]</scope>
    <source>
        <strain evidence="2">CBS 304.66</strain>
    </source>
</reference>